<dbReference type="RefSeq" id="WP_376775464.1">
    <property type="nucleotide sequence ID" value="NZ_JACJVP010000065.1"/>
</dbReference>
<dbReference type="Gene3D" id="3.40.50.300">
    <property type="entry name" value="P-loop containing nucleotide triphosphate hydrolases"/>
    <property type="match status" value="1"/>
</dbReference>
<protein>
    <recommendedName>
        <fullName evidence="4">Chromosome segregation protein SMC</fullName>
    </recommendedName>
</protein>
<dbReference type="Proteomes" id="UP000547209">
    <property type="component" value="Unassembled WGS sequence"/>
</dbReference>
<evidence type="ECO:0000313" key="2">
    <source>
        <dbReference type="EMBL" id="MBB6675169.1"/>
    </source>
</evidence>
<dbReference type="InterPro" id="IPR027417">
    <property type="entry name" value="P-loop_NTPase"/>
</dbReference>
<dbReference type="PANTHER" id="PTHR41259:SF1">
    <property type="entry name" value="DOUBLE-STRAND BREAK REPAIR RAD50 ATPASE, PUTATIVE-RELATED"/>
    <property type="match status" value="1"/>
</dbReference>
<organism evidence="2 3">
    <name type="scientific">Cohnella nanjingensis</name>
    <dbReference type="NCBI Taxonomy" id="1387779"/>
    <lineage>
        <taxon>Bacteria</taxon>
        <taxon>Bacillati</taxon>
        <taxon>Bacillota</taxon>
        <taxon>Bacilli</taxon>
        <taxon>Bacillales</taxon>
        <taxon>Paenibacillaceae</taxon>
        <taxon>Cohnella</taxon>
    </lineage>
</organism>
<evidence type="ECO:0000256" key="1">
    <source>
        <dbReference type="SAM" id="Coils"/>
    </source>
</evidence>
<evidence type="ECO:0008006" key="4">
    <source>
        <dbReference type="Google" id="ProtNLM"/>
    </source>
</evidence>
<feature type="non-terminal residue" evidence="2">
    <location>
        <position position="1"/>
    </location>
</feature>
<proteinExistence type="predicted"/>
<keyword evidence="1" id="KW-0175">Coiled coil</keyword>
<dbReference type="PANTHER" id="PTHR41259">
    <property type="entry name" value="DOUBLE-STRAND BREAK REPAIR RAD50 ATPASE, PUTATIVE-RELATED"/>
    <property type="match status" value="1"/>
</dbReference>
<evidence type="ECO:0000313" key="3">
    <source>
        <dbReference type="Proteomes" id="UP000547209"/>
    </source>
</evidence>
<comment type="caution">
    <text evidence="2">The sequence shown here is derived from an EMBL/GenBank/DDBJ whole genome shotgun (WGS) entry which is preliminary data.</text>
</comment>
<gene>
    <name evidence="2" type="ORF">H7C19_31355</name>
</gene>
<feature type="coiled-coil region" evidence="1">
    <location>
        <begin position="62"/>
        <end position="112"/>
    </location>
</feature>
<reference evidence="2 3" key="1">
    <citation type="submission" date="2020-08" db="EMBL/GenBank/DDBJ databases">
        <title>Cohnella phylogeny.</title>
        <authorList>
            <person name="Dunlap C."/>
        </authorList>
    </citation>
    <scope>NUCLEOTIDE SEQUENCE [LARGE SCALE GENOMIC DNA]</scope>
    <source>
        <strain evidence="2 3">DSM 28246</strain>
    </source>
</reference>
<name>A0A7X0RZZ6_9BACL</name>
<sequence length="266" mass="29925">RLDERRRALLRARREAELRLEAGRDEAGPAELPALLARHDEAALGLMRERAQEMLAERESQRAEGLDRRGRLAQELERLRREAELEGRVHALEEYRSELDRLMDRYAMLALTAELIRRTKRSFEEERQPEVLRAASRYFAAMTGGAYVRIVAPGETATLLAETPERRMIDSAFLSRGTQEQMYLSLRLALAAATSPARPLPLLLDDLFVHFDAARLGQCVQVIGEVSQDRQTVLFTCHAHVAEAVAAGLPNARILRLPERAAAAPS</sequence>
<accession>A0A7X0RZZ6</accession>
<dbReference type="AlphaFoldDB" id="A0A7X0RZZ6"/>
<keyword evidence="3" id="KW-1185">Reference proteome</keyword>
<dbReference type="EMBL" id="JACJVP010000065">
    <property type="protein sequence ID" value="MBB6675169.1"/>
    <property type="molecule type" value="Genomic_DNA"/>
</dbReference>
<dbReference type="SUPFAM" id="SSF52540">
    <property type="entry name" value="P-loop containing nucleoside triphosphate hydrolases"/>
    <property type="match status" value="1"/>
</dbReference>